<dbReference type="InterPro" id="IPR041854">
    <property type="entry name" value="BFD-like_2Fe2S-bd_dom_sf"/>
</dbReference>
<dbReference type="Pfam" id="PF07992">
    <property type="entry name" value="Pyr_redox_2"/>
    <property type="match status" value="1"/>
</dbReference>
<evidence type="ECO:0000259" key="3">
    <source>
        <dbReference type="Pfam" id="PF07992"/>
    </source>
</evidence>
<evidence type="ECO:0000256" key="1">
    <source>
        <dbReference type="ARBA" id="ARBA00023002"/>
    </source>
</evidence>
<sequence length="482" mass="51567">MTAPRTCQFAVIGGGPAGLAAATLAARLGIDTVLLDEQPTPGGQVYRNIEAVNRASGRLLKILGKHYAHGSALVEAFRQSGVRYEPSSSIWQVTPNGKIGVSQSGQAYLLKADRVLIATGAVERPVPVPGWTLPGVMTAGAVQTLMKAAGIVPDGDTVLAGSGPLVYLIALQLLSAGAPLRAILQTQNPTSWFSTIRLLSQVRAGAGDMLDGLKWIRAIKSSGVRILHASDIRSEGRDRLEAVTFQSRGQRHRIDASALLLHEGVIPNIQLTASLRCAHRWDEAQVAWAPVADQWGTTSHERIAVAGDGAGIRGAKAAPHSGRLAALETAFRLGLISMKERDRLTTGPKQALTRQVGLRSLLDHLYSPSEAIRTPADDDIVCRCEEVSAGEIRQLVDGQGFVELDQLKSQSRCGMGLCQGRMCGQTIARILAEHRSLSMKDVGYFRLRIPVKPLPLEQLAHLQNAEYGPELSASSGDPSQRV</sequence>
<dbReference type="PANTHER" id="PTHR42949:SF3">
    <property type="entry name" value="ANAEROBIC GLYCEROL-3-PHOSPHATE DEHYDROGENASE SUBUNIT B"/>
    <property type="match status" value="1"/>
</dbReference>
<evidence type="ECO:0000313" key="4">
    <source>
        <dbReference type="EMBL" id="MFC3321254.1"/>
    </source>
</evidence>
<dbReference type="Gene3D" id="1.10.10.1100">
    <property type="entry name" value="BFD-like [2Fe-2S]-binding domain"/>
    <property type="match status" value="1"/>
</dbReference>
<keyword evidence="5" id="KW-1185">Reference proteome</keyword>
<gene>
    <name evidence="4" type="ORF">ACFOJ9_05580</name>
</gene>
<dbReference type="PIRSF" id="PIRSF037495">
    <property type="entry name" value="Opine_OX_OoxA/HcnB"/>
    <property type="match status" value="1"/>
</dbReference>
<accession>A0ABV7MJB2</accession>
<dbReference type="InterPro" id="IPR036188">
    <property type="entry name" value="FAD/NAD-bd_sf"/>
</dbReference>
<proteinExistence type="predicted"/>
<dbReference type="SUPFAM" id="SSF51905">
    <property type="entry name" value="FAD/NAD(P)-binding domain"/>
    <property type="match status" value="1"/>
</dbReference>
<feature type="domain" description="BFD-like [2Fe-2S]-binding" evidence="2">
    <location>
        <begin position="380"/>
        <end position="433"/>
    </location>
</feature>
<dbReference type="Gene3D" id="3.50.50.60">
    <property type="entry name" value="FAD/NAD(P)-binding domain"/>
    <property type="match status" value="2"/>
</dbReference>
<evidence type="ECO:0000313" key="5">
    <source>
        <dbReference type="Proteomes" id="UP001595648"/>
    </source>
</evidence>
<feature type="domain" description="FAD/NAD(P)-binding" evidence="3">
    <location>
        <begin position="9"/>
        <end position="318"/>
    </location>
</feature>
<protein>
    <submittedName>
        <fullName evidence="4">NAD(P)/FAD-dependent oxidoreductase</fullName>
    </submittedName>
</protein>
<comment type="caution">
    <text evidence="4">The sequence shown here is derived from an EMBL/GenBank/DDBJ whole genome shotgun (WGS) entry which is preliminary data.</text>
</comment>
<dbReference type="PANTHER" id="PTHR42949">
    <property type="entry name" value="ANAEROBIC GLYCEROL-3-PHOSPHATE DEHYDROGENASE SUBUNIT B"/>
    <property type="match status" value="1"/>
</dbReference>
<dbReference type="InterPro" id="IPR017224">
    <property type="entry name" value="Opine_Oxase_asu/HCN_bsu"/>
</dbReference>
<dbReference type="CDD" id="cd19946">
    <property type="entry name" value="GlpA-like_Fer2_BFD-like"/>
    <property type="match status" value="1"/>
</dbReference>
<name>A0ABV7MJB2_9HYPH</name>
<dbReference type="PRINTS" id="PR00368">
    <property type="entry name" value="FADPNR"/>
</dbReference>
<organism evidence="4 5">
    <name type="scientific">Mesorhizobium cantuariense</name>
    <dbReference type="NCBI Taxonomy" id="1300275"/>
    <lineage>
        <taxon>Bacteria</taxon>
        <taxon>Pseudomonadati</taxon>
        <taxon>Pseudomonadota</taxon>
        <taxon>Alphaproteobacteria</taxon>
        <taxon>Hyphomicrobiales</taxon>
        <taxon>Phyllobacteriaceae</taxon>
        <taxon>Mesorhizobium</taxon>
    </lineage>
</organism>
<dbReference type="InterPro" id="IPR023753">
    <property type="entry name" value="FAD/NAD-binding_dom"/>
</dbReference>
<dbReference type="PRINTS" id="PR00469">
    <property type="entry name" value="PNDRDTASEII"/>
</dbReference>
<reference evidence="5" key="1">
    <citation type="journal article" date="2019" name="Int. J. Syst. Evol. Microbiol.">
        <title>The Global Catalogue of Microorganisms (GCM) 10K type strain sequencing project: providing services to taxonomists for standard genome sequencing and annotation.</title>
        <authorList>
            <consortium name="The Broad Institute Genomics Platform"/>
            <consortium name="The Broad Institute Genome Sequencing Center for Infectious Disease"/>
            <person name="Wu L."/>
            <person name="Ma J."/>
        </authorList>
    </citation>
    <scope>NUCLEOTIDE SEQUENCE [LARGE SCALE GENOMIC DNA]</scope>
    <source>
        <strain evidence="5">ICMP 19515</strain>
    </source>
</reference>
<dbReference type="Proteomes" id="UP001595648">
    <property type="component" value="Unassembled WGS sequence"/>
</dbReference>
<dbReference type="InterPro" id="IPR007419">
    <property type="entry name" value="BFD-like_2Fe2S-bd_dom"/>
</dbReference>
<dbReference type="InterPro" id="IPR051691">
    <property type="entry name" value="Metab_Enz_Cyan_OpOx_G3PDH"/>
</dbReference>
<dbReference type="Pfam" id="PF04324">
    <property type="entry name" value="Fer2_BFD"/>
    <property type="match status" value="1"/>
</dbReference>
<dbReference type="RefSeq" id="WP_378977466.1">
    <property type="nucleotide sequence ID" value="NZ_JBHRVD010000001.1"/>
</dbReference>
<dbReference type="EMBL" id="JBHRVD010000001">
    <property type="protein sequence ID" value="MFC3321254.1"/>
    <property type="molecule type" value="Genomic_DNA"/>
</dbReference>
<keyword evidence="1" id="KW-0560">Oxidoreductase</keyword>
<evidence type="ECO:0000259" key="2">
    <source>
        <dbReference type="Pfam" id="PF04324"/>
    </source>
</evidence>